<dbReference type="InterPro" id="IPR020921">
    <property type="entry name" value="Erythronate-4-P_DHase"/>
</dbReference>
<evidence type="ECO:0000256" key="1">
    <source>
        <dbReference type="ARBA" id="ARBA00022490"/>
    </source>
</evidence>
<dbReference type="InterPro" id="IPR006140">
    <property type="entry name" value="D-isomer_DH_NAD-bd"/>
</dbReference>
<dbReference type="Gene3D" id="3.40.50.720">
    <property type="entry name" value="NAD(P)-binding Rossmann-like Domain"/>
    <property type="match status" value="2"/>
</dbReference>
<comment type="similarity">
    <text evidence="5">Belongs to the D-isomer specific 2-hydroxyacid dehydrogenase family.</text>
</comment>
<dbReference type="PANTHER" id="PTHR42938">
    <property type="entry name" value="FORMATE DEHYDROGENASE 1"/>
    <property type="match status" value="1"/>
</dbReference>
<protein>
    <submittedName>
        <fullName evidence="8">4-phosphoerythronate dehydrogenase</fullName>
    </submittedName>
</protein>
<dbReference type="Proteomes" id="UP001165366">
    <property type="component" value="Unassembled WGS sequence"/>
</dbReference>
<dbReference type="RefSeq" id="WP_237854922.1">
    <property type="nucleotide sequence ID" value="NZ_JAKLWS010000017.1"/>
</dbReference>
<evidence type="ECO:0000259" key="6">
    <source>
        <dbReference type="Pfam" id="PF00389"/>
    </source>
</evidence>
<evidence type="ECO:0000256" key="4">
    <source>
        <dbReference type="ARBA" id="ARBA00023096"/>
    </source>
</evidence>
<dbReference type="SUPFAM" id="SSF51735">
    <property type="entry name" value="NAD(P)-binding Rossmann-fold domains"/>
    <property type="match status" value="1"/>
</dbReference>
<dbReference type="Pfam" id="PF00389">
    <property type="entry name" value="2-Hacid_dh"/>
    <property type="match status" value="1"/>
</dbReference>
<evidence type="ECO:0000313" key="8">
    <source>
        <dbReference type="EMBL" id="MCG2589562.1"/>
    </source>
</evidence>
<keyword evidence="1" id="KW-0963">Cytoplasm</keyword>
<dbReference type="EMBL" id="JAKLWS010000017">
    <property type="protein sequence ID" value="MCG2589562.1"/>
    <property type="molecule type" value="Genomic_DNA"/>
</dbReference>
<accession>A0ABS9KFC9</accession>
<dbReference type="InterPro" id="IPR006139">
    <property type="entry name" value="D-isomer_2_OHA_DH_cat_dom"/>
</dbReference>
<feature type="domain" description="D-isomer specific 2-hydroxyacid dehydrogenase catalytic" evidence="6">
    <location>
        <begin position="32"/>
        <end position="278"/>
    </location>
</feature>
<dbReference type="PANTHER" id="PTHR42938:SF9">
    <property type="entry name" value="FORMATE DEHYDROGENASE 1"/>
    <property type="match status" value="1"/>
</dbReference>
<dbReference type="Pfam" id="PF02826">
    <property type="entry name" value="2-Hacid_dh_C"/>
    <property type="match status" value="1"/>
</dbReference>
<reference evidence="8" key="1">
    <citation type="submission" date="2022-01" db="EMBL/GenBank/DDBJ databases">
        <authorList>
            <person name="Wang Y."/>
        </authorList>
    </citation>
    <scope>NUCLEOTIDE SEQUENCE</scope>
    <source>
        <strain evidence="8">WB101</strain>
    </source>
</reference>
<name>A0ABS9KFC9_9BACT</name>
<evidence type="ECO:0000313" key="9">
    <source>
        <dbReference type="Proteomes" id="UP001165366"/>
    </source>
</evidence>
<keyword evidence="4" id="KW-0664">Pyridoxine biosynthesis</keyword>
<dbReference type="CDD" id="cd12158">
    <property type="entry name" value="ErythrP_dh"/>
    <property type="match status" value="1"/>
</dbReference>
<organism evidence="8 9">
    <name type="scientific">Rhodohalobacter sulfatireducens</name>
    <dbReference type="NCBI Taxonomy" id="2911366"/>
    <lineage>
        <taxon>Bacteria</taxon>
        <taxon>Pseudomonadati</taxon>
        <taxon>Balneolota</taxon>
        <taxon>Balneolia</taxon>
        <taxon>Balneolales</taxon>
        <taxon>Balneolaceae</taxon>
        <taxon>Rhodohalobacter</taxon>
    </lineage>
</organism>
<evidence type="ECO:0000256" key="2">
    <source>
        <dbReference type="ARBA" id="ARBA00023002"/>
    </source>
</evidence>
<feature type="domain" description="D-isomer specific 2-hydroxyacid dehydrogenase NAD-binding" evidence="7">
    <location>
        <begin position="107"/>
        <end position="254"/>
    </location>
</feature>
<evidence type="ECO:0000259" key="7">
    <source>
        <dbReference type="Pfam" id="PF02826"/>
    </source>
</evidence>
<evidence type="ECO:0000256" key="5">
    <source>
        <dbReference type="RuleBase" id="RU003719"/>
    </source>
</evidence>
<dbReference type="SUPFAM" id="SSF52283">
    <property type="entry name" value="Formate/glycerate dehydrogenase catalytic domain-like"/>
    <property type="match status" value="1"/>
</dbReference>
<keyword evidence="3" id="KW-0520">NAD</keyword>
<keyword evidence="9" id="KW-1185">Reference proteome</keyword>
<sequence length="368" mass="41659">MKVFADKYLYALDQLIPEDFELETYNPDIGFPKDINRFDALLIRTVTKLNKETLSEAGNLKFVGSATAGFDHVDVDYLNSLGIDFARSEGCNANAVGEYVLTALYRWGQLRNEKIEDLKVGVVGCGNTGGSLIGYLQKLGIEYVAYDPPKADREKNFKSADLNELLACDILSFHTPLTQNGTNATYHICSKHWLDHSFKLIINASRGGVVDEKALLEAKRLGLVRDFVLDVWENEPVFSDEVANQAFLATPHIAGYSKEAKWKASEIVVRKMVEFFGEEYSPPRQNEQPERSGLAEPGDLSFEDFLWKNHKIDFYDQKLRKLIGLSDGKKAQKFADLRSNTPTRFEFKTVIDQYSNSDILPEELKVFR</sequence>
<dbReference type="InterPro" id="IPR036291">
    <property type="entry name" value="NAD(P)-bd_dom_sf"/>
</dbReference>
<evidence type="ECO:0000256" key="3">
    <source>
        <dbReference type="ARBA" id="ARBA00023027"/>
    </source>
</evidence>
<gene>
    <name evidence="8" type="ORF">L6773_13365</name>
</gene>
<comment type="caution">
    <text evidence="8">The sequence shown here is derived from an EMBL/GenBank/DDBJ whole genome shotgun (WGS) entry which is preliminary data.</text>
</comment>
<proteinExistence type="inferred from homology"/>
<reference evidence="8" key="2">
    <citation type="submission" date="2024-05" db="EMBL/GenBank/DDBJ databases">
        <title>Rhodohalobacter halophilus gen. nov., sp. nov., a moderately halophilic member of the family Balneolaceae.</title>
        <authorList>
            <person name="Xia J."/>
        </authorList>
    </citation>
    <scope>NUCLEOTIDE SEQUENCE</scope>
    <source>
        <strain evidence="8">WB101</strain>
    </source>
</reference>
<keyword evidence="2 5" id="KW-0560">Oxidoreductase</keyword>